<evidence type="ECO:0000256" key="7">
    <source>
        <dbReference type="RuleBase" id="RU003800"/>
    </source>
</evidence>
<feature type="domain" description="Polyphosphate kinase N-terminal" evidence="9">
    <location>
        <begin position="10"/>
        <end position="113"/>
    </location>
</feature>
<feature type="binding site" evidence="6">
    <location>
        <position position="589"/>
    </location>
    <ligand>
        <name>ATP</name>
        <dbReference type="ChEBI" id="CHEBI:30616"/>
    </ligand>
</feature>
<proteinExistence type="inferred from homology"/>
<accession>A0ABS2G997</accession>
<dbReference type="Pfam" id="PF02503">
    <property type="entry name" value="PP_kinase"/>
    <property type="match status" value="1"/>
</dbReference>
<dbReference type="CDD" id="cd09166">
    <property type="entry name" value="PLDc_PPK1_C1_unchar"/>
    <property type="match status" value="1"/>
</dbReference>
<dbReference type="InterPro" id="IPR024953">
    <property type="entry name" value="PP_kinase_middle"/>
</dbReference>
<comment type="PTM">
    <text evidence="6 7">An intermediate of this reaction is the autophosphorylated ppk in which a phosphate is covalently linked to a histidine residue through a N-P bond.</text>
</comment>
<dbReference type="SUPFAM" id="SSF140356">
    <property type="entry name" value="PPK N-terminal domain-like"/>
    <property type="match status" value="1"/>
</dbReference>
<evidence type="ECO:0000313" key="12">
    <source>
        <dbReference type="EMBL" id="MBM6878051.1"/>
    </source>
</evidence>
<keyword evidence="3 6" id="KW-0547">Nucleotide-binding</keyword>
<dbReference type="InterPro" id="IPR025200">
    <property type="entry name" value="PPK_C_dom2"/>
</dbReference>
<dbReference type="RefSeq" id="WP_205133733.1">
    <property type="nucleotide sequence ID" value="NZ_JACSNT010000008.1"/>
</dbReference>
<evidence type="ECO:0000259" key="11">
    <source>
        <dbReference type="Pfam" id="PF17941"/>
    </source>
</evidence>
<evidence type="ECO:0000256" key="4">
    <source>
        <dbReference type="ARBA" id="ARBA00022777"/>
    </source>
</evidence>
<dbReference type="EMBL" id="JACSNV010000009">
    <property type="protein sequence ID" value="MBM6878051.1"/>
    <property type="molecule type" value="Genomic_DNA"/>
</dbReference>
<dbReference type="Gene3D" id="3.30.870.10">
    <property type="entry name" value="Endonuclease Chain A"/>
    <property type="match status" value="2"/>
</dbReference>
<comment type="caution">
    <text evidence="12">The sequence shown here is derived from an EMBL/GenBank/DDBJ whole genome shotgun (WGS) entry which is preliminary data.</text>
</comment>
<feature type="binding site" evidence="6">
    <location>
        <position position="561"/>
    </location>
    <ligand>
        <name>ATP</name>
        <dbReference type="ChEBI" id="CHEBI:30616"/>
    </ligand>
</feature>
<feature type="binding site" evidence="6">
    <location>
        <position position="375"/>
    </location>
    <ligand>
        <name>Mg(2+)</name>
        <dbReference type="ChEBI" id="CHEBI:18420"/>
    </ligand>
</feature>
<reference evidence="12 13" key="1">
    <citation type="journal article" date="2021" name="Sci. Rep.">
        <title>The distribution of antibiotic resistance genes in chicken gut microbiota commensals.</title>
        <authorList>
            <person name="Juricova H."/>
            <person name="Matiasovicova J."/>
            <person name="Kubasova T."/>
            <person name="Cejkova D."/>
            <person name="Rychlik I."/>
        </authorList>
    </citation>
    <scope>NUCLEOTIDE SEQUENCE [LARGE SCALE GENOMIC DNA]</scope>
    <source>
        <strain evidence="12 13">An431b</strain>
    </source>
</reference>
<gene>
    <name evidence="12" type="primary">ppk1</name>
    <name evidence="6" type="synonym">ppk</name>
    <name evidence="12" type="ORF">H9X83_07740</name>
</gene>
<keyword evidence="4 6" id="KW-0418">Kinase</keyword>
<evidence type="ECO:0000259" key="10">
    <source>
        <dbReference type="Pfam" id="PF13090"/>
    </source>
</evidence>
<keyword evidence="1 6" id="KW-0597">Phosphoprotein</keyword>
<dbReference type="Pfam" id="PF13089">
    <property type="entry name" value="PP_kinase_N"/>
    <property type="match status" value="1"/>
</dbReference>
<dbReference type="CDD" id="cd09169">
    <property type="entry name" value="PLDc_PPK1_C2_unchar"/>
    <property type="match status" value="1"/>
</dbReference>
<evidence type="ECO:0000313" key="13">
    <source>
        <dbReference type="Proteomes" id="UP000729290"/>
    </source>
</evidence>
<dbReference type="InterPro" id="IPR003414">
    <property type="entry name" value="PP_kinase"/>
</dbReference>
<feature type="binding site" evidence="6">
    <location>
        <position position="405"/>
    </location>
    <ligand>
        <name>Mg(2+)</name>
        <dbReference type="ChEBI" id="CHEBI:18420"/>
    </ligand>
</feature>
<sequence>MGNKAYSFTQNRELSWLKFNGRVLNEAADESLPLLERLKFLSIFTSNLDEFFMIRVGSLFDLAQVKAEAIDNKSGMTPEEQLDSIYRAVRPLWVKRDLLFHEIERQLRPHGICHLAFSELEATEKKYIKQYFHSSVLPVLSPQIVDPHHPFPHLANKALYVGAMLKYKAKEVFALVPIPAALPPLVFLPGHELRFIPMENIILEYLQSIFDHYTVSEKTVLCITRNADIHPDDEAFDIGSDFRKKMKKVLGQRRRLAPVRMEISHTVSQKFLSYLCHHLSLTDRMVFQTDAPMILKAVFSIPEKLSPLKQKALTYAEFTPQYPARIHRNESILRQIQKKDLLLSYPYESMEPFLQMVKEAAQDPSVISIKITIYRLASKARLVEYLCEAAENGKDVTVLIELRARFDEQNNIDWSERLEDAGCTLIYGLENYKVHSKICLITRREKNEIRYITQIGTGNYNEKTAALYTDLSLMTANQSIGKDANLFFQNMGIGNLMGNYERLLVAPVSLKSRILHLIDEEIAKGDRGRIFLKLNSITDIDIMERLKEASCAGVKIQMMVRGICCILPGIPGKTENISVFQIVGRFLEHSRIYCFGSGKEEKMYLSSADFMTRNTERRVEVACPVYDEDIRAQIHQILDACKADNVKARVLLPDGSYIKKDAVPPLLDSQQFLAEQAALPQTIPSGTTTQSPFTSFITRLRSRMFQ</sequence>
<comment type="cofactor">
    <cofactor evidence="6">
        <name>Mg(2+)</name>
        <dbReference type="ChEBI" id="CHEBI:18420"/>
    </cofactor>
</comment>
<evidence type="ECO:0000256" key="6">
    <source>
        <dbReference type="HAMAP-Rule" id="MF_00347"/>
    </source>
</evidence>
<feature type="domain" description="Polyphosphate kinase middle" evidence="8">
    <location>
        <begin position="124"/>
        <end position="300"/>
    </location>
</feature>
<keyword evidence="6" id="KW-0460">Magnesium</keyword>
<feature type="domain" description="Polyphosphate kinase C-terminal" evidence="10">
    <location>
        <begin position="503"/>
        <end position="661"/>
    </location>
</feature>
<keyword evidence="5 6" id="KW-0067">ATP-binding</keyword>
<dbReference type="HAMAP" id="MF_00347">
    <property type="entry name" value="Polyphosphate_kinase"/>
    <property type="match status" value="1"/>
</dbReference>
<feature type="domain" description="Polyphosphate kinase C-terminal" evidence="11">
    <location>
        <begin position="332"/>
        <end position="491"/>
    </location>
</feature>
<evidence type="ECO:0000256" key="3">
    <source>
        <dbReference type="ARBA" id="ARBA00022741"/>
    </source>
</evidence>
<dbReference type="Pfam" id="PF17941">
    <property type="entry name" value="PP_kinase_C_1"/>
    <property type="match status" value="1"/>
</dbReference>
<dbReference type="Proteomes" id="UP000729290">
    <property type="component" value="Unassembled WGS sequence"/>
</dbReference>
<feature type="active site" description="Phosphohistidine intermediate" evidence="6">
    <location>
        <position position="435"/>
    </location>
</feature>
<dbReference type="SUPFAM" id="SSF143724">
    <property type="entry name" value="PHP14-like"/>
    <property type="match status" value="1"/>
</dbReference>
<protein>
    <recommendedName>
        <fullName evidence="6 7">Polyphosphate kinase</fullName>
        <ecNumber evidence="6 7">2.7.4.1</ecNumber>
    </recommendedName>
    <alternativeName>
        <fullName evidence="6">ATP-polyphosphate phosphotransferase</fullName>
    </alternativeName>
    <alternativeName>
        <fullName evidence="6">Polyphosphoric acid kinase</fullName>
    </alternativeName>
</protein>
<dbReference type="GO" id="GO:0008976">
    <property type="term" value="F:polyphosphate kinase activity"/>
    <property type="evidence" value="ECO:0007669"/>
    <property type="project" value="UniProtKB-EC"/>
</dbReference>
<keyword evidence="6" id="KW-0479">Metal-binding</keyword>
<evidence type="ECO:0000259" key="8">
    <source>
        <dbReference type="Pfam" id="PF02503"/>
    </source>
</evidence>
<dbReference type="NCBIfam" id="NF003921">
    <property type="entry name" value="PRK05443.2-2"/>
    <property type="match status" value="1"/>
</dbReference>
<keyword evidence="13" id="KW-1185">Reference proteome</keyword>
<dbReference type="Gene3D" id="3.30.1840.10">
    <property type="entry name" value="Polyphosphate kinase middle domain"/>
    <property type="match status" value="1"/>
</dbReference>
<dbReference type="Pfam" id="PF13090">
    <property type="entry name" value="PP_kinase_C"/>
    <property type="match status" value="1"/>
</dbReference>
<dbReference type="InterPro" id="IPR041108">
    <property type="entry name" value="PP_kinase_C_1"/>
</dbReference>
<name>A0ABS2G997_9FIRM</name>
<comment type="similarity">
    <text evidence="6 7">Belongs to the polyphosphate kinase 1 (PPK1) family.</text>
</comment>
<organism evidence="12 13">
    <name type="scientific">Anaerotignum lactatifermentans</name>
    <dbReference type="NCBI Taxonomy" id="160404"/>
    <lineage>
        <taxon>Bacteria</taxon>
        <taxon>Bacillati</taxon>
        <taxon>Bacillota</taxon>
        <taxon>Clostridia</taxon>
        <taxon>Lachnospirales</taxon>
        <taxon>Anaerotignaceae</taxon>
        <taxon>Anaerotignum</taxon>
    </lineage>
</organism>
<comment type="function">
    <text evidence="6 7">Catalyzes the reversible transfer of the terminal phosphate of ATP to form a long-chain polyphosphate (polyP).</text>
</comment>
<keyword evidence="2 6" id="KW-0808">Transferase</keyword>
<evidence type="ECO:0000256" key="2">
    <source>
        <dbReference type="ARBA" id="ARBA00022679"/>
    </source>
</evidence>
<dbReference type="EC" id="2.7.4.1" evidence="6 7"/>
<dbReference type="InterPro" id="IPR025198">
    <property type="entry name" value="PPK_N_dom"/>
</dbReference>
<evidence type="ECO:0000259" key="9">
    <source>
        <dbReference type="Pfam" id="PF13089"/>
    </source>
</evidence>
<dbReference type="NCBIfam" id="NF003917">
    <property type="entry name" value="PRK05443.1-1"/>
    <property type="match status" value="1"/>
</dbReference>
<feature type="binding site" evidence="6">
    <location>
        <position position="468"/>
    </location>
    <ligand>
        <name>ATP</name>
        <dbReference type="ChEBI" id="CHEBI:30616"/>
    </ligand>
</feature>
<dbReference type="InterPro" id="IPR036832">
    <property type="entry name" value="PPK_N_dom_sf"/>
</dbReference>
<dbReference type="NCBIfam" id="TIGR03705">
    <property type="entry name" value="poly_P_kin"/>
    <property type="match status" value="1"/>
</dbReference>
<evidence type="ECO:0000256" key="1">
    <source>
        <dbReference type="ARBA" id="ARBA00022553"/>
    </source>
</evidence>
<dbReference type="PANTHER" id="PTHR30218:SF0">
    <property type="entry name" value="POLYPHOSPHATE KINASE"/>
    <property type="match status" value="1"/>
</dbReference>
<dbReference type="PANTHER" id="PTHR30218">
    <property type="entry name" value="POLYPHOSPHATE KINASE"/>
    <property type="match status" value="1"/>
</dbReference>
<feature type="binding site" evidence="6">
    <location>
        <position position="47"/>
    </location>
    <ligand>
        <name>ATP</name>
        <dbReference type="ChEBI" id="CHEBI:30616"/>
    </ligand>
</feature>
<evidence type="ECO:0000256" key="5">
    <source>
        <dbReference type="ARBA" id="ARBA00022840"/>
    </source>
</evidence>
<dbReference type="Gene3D" id="1.20.58.310">
    <property type="entry name" value="Polyphosphate kinase N-terminal domain"/>
    <property type="match status" value="1"/>
</dbReference>
<comment type="catalytic activity">
    <reaction evidence="6 7">
        <text>[phosphate](n) + ATP = [phosphate](n+1) + ADP</text>
        <dbReference type="Rhea" id="RHEA:19573"/>
        <dbReference type="Rhea" id="RHEA-COMP:9859"/>
        <dbReference type="Rhea" id="RHEA-COMP:14280"/>
        <dbReference type="ChEBI" id="CHEBI:16838"/>
        <dbReference type="ChEBI" id="CHEBI:30616"/>
        <dbReference type="ChEBI" id="CHEBI:456216"/>
        <dbReference type="EC" id="2.7.4.1"/>
    </reaction>
</comment>
<dbReference type="PIRSF" id="PIRSF015589">
    <property type="entry name" value="PP_kinase"/>
    <property type="match status" value="1"/>
</dbReference>
<dbReference type="SUPFAM" id="SSF56024">
    <property type="entry name" value="Phospholipase D/nuclease"/>
    <property type="match status" value="2"/>
</dbReference>
<dbReference type="InterPro" id="IPR036830">
    <property type="entry name" value="PP_kinase_middle_dom_sf"/>
</dbReference>